<feature type="transmembrane region" description="Helical" evidence="6">
    <location>
        <begin position="379"/>
        <end position="398"/>
    </location>
</feature>
<dbReference type="CDD" id="cd17324">
    <property type="entry name" value="MFS_NepI_like"/>
    <property type="match status" value="1"/>
</dbReference>
<feature type="transmembrane region" description="Helical" evidence="6">
    <location>
        <begin position="349"/>
        <end position="367"/>
    </location>
</feature>
<feature type="transmembrane region" description="Helical" evidence="6">
    <location>
        <begin position="139"/>
        <end position="161"/>
    </location>
</feature>
<evidence type="ECO:0000256" key="1">
    <source>
        <dbReference type="ARBA" id="ARBA00004651"/>
    </source>
</evidence>
<evidence type="ECO:0000313" key="8">
    <source>
        <dbReference type="EMBL" id="MFD2163507.1"/>
    </source>
</evidence>
<feature type="transmembrane region" description="Helical" evidence="6">
    <location>
        <begin position="53"/>
        <end position="74"/>
    </location>
</feature>
<comment type="caution">
    <text evidence="8">The sequence shown here is derived from an EMBL/GenBank/DDBJ whole genome shotgun (WGS) entry which is preliminary data.</text>
</comment>
<organism evidence="8 9">
    <name type="scientific">Paradesertivirga mongoliensis</name>
    <dbReference type="NCBI Taxonomy" id="2100740"/>
    <lineage>
        <taxon>Bacteria</taxon>
        <taxon>Pseudomonadati</taxon>
        <taxon>Bacteroidota</taxon>
        <taxon>Sphingobacteriia</taxon>
        <taxon>Sphingobacteriales</taxon>
        <taxon>Sphingobacteriaceae</taxon>
        <taxon>Paradesertivirga</taxon>
    </lineage>
</organism>
<dbReference type="Pfam" id="PF07690">
    <property type="entry name" value="MFS_1"/>
    <property type="match status" value="1"/>
</dbReference>
<keyword evidence="9" id="KW-1185">Reference proteome</keyword>
<dbReference type="Proteomes" id="UP001597387">
    <property type="component" value="Unassembled WGS sequence"/>
</dbReference>
<dbReference type="PROSITE" id="PS50850">
    <property type="entry name" value="MFS"/>
    <property type="match status" value="1"/>
</dbReference>
<dbReference type="PANTHER" id="PTHR43124">
    <property type="entry name" value="PURINE EFFLUX PUMP PBUE"/>
    <property type="match status" value="1"/>
</dbReference>
<dbReference type="InterPro" id="IPR050189">
    <property type="entry name" value="MFS_Efflux_Transporters"/>
</dbReference>
<evidence type="ECO:0000259" key="7">
    <source>
        <dbReference type="PROSITE" id="PS50850"/>
    </source>
</evidence>
<dbReference type="Pfam" id="PF13347">
    <property type="entry name" value="MFS_2"/>
    <property type="match status" value="1"/>
</dbReference>
<evidence type="ECO:0000256" key="2">
    <source>
        <dbReference type="ARBA" id="ARBA00022475"/>
    </source>
</evidence>
<accession>A0ABW4ZPV1</accession>
<evidence type="ECO:0000256" key="4">
    <source>
        <dbReference type="ARBA" id="ARBA00022989"/>
    </source>
</evidence>
<keyword evidence="2" id="KW-1003">Cell membrane</keyword>
<dbReference type="PANTHER" id="PTHR43124:SF3">
    <property type="entry name" value="CHLORAMPHENICOL EFFLUX PUMP RV0191"/>
    <property type="match status" value="1"/>
</dbReference>
<dbReference type="InterPro" id="IPR020846">
    <property type="entry name" value="MFS_dom"/>
</dbReference>
<feature type="domain" description="Major facilitator superfamily (MFS) profile" evidence="7">
    <location>
        <begin position="15"/>
        <end position="405"/>
    </location>
</feature>
<feature type="transmembrane region" description="Helical" evidence="6">
    <location>
        <begin position="81"/>
        <end position="100"/>
    </location>
</feature>
<dbReference type="InterPro" id="IPR011701">
    <property type="entry name" value="MFS"/>
</dbReference>
<sequence length="424" mass="45717">MKSKEKVFTKYQVFIIAVLAVLQFTIVLDFMVLSPLGAILLKELDISTSQFGLVVSAYAFSAGASGLLAAGFADKYDRKKLLMFFYTGFILGTALCAMAPNYSLLLIARIITGIFGGVISSVSFAIISDLFKLEVRGKVMGFVQSAFAGSQVFGIPVGLLLADKFGWHAPFWLIVGFGLALGIIIMAYMKPVDAHLQIKSDRNALQHLFKTLRNRDYIKAFTGTTLLATGGFMLMPFAAAFCVYNVGITNQQLTLLYFITGVFSMIFGPIIGSMSDKAGKYQTFVVGSLISMVMVVIYTNLGITPLWILISVNVVLFVGIASRMISASALITAMPSLQDRGAFMSVNSAVQQISGGIAAAIAGLIAMKHSSGRIEHYDTLGYLVVLTMIIAMGLFYVINRHIQKNAQSADASPVVSEVLSSDPL</sequence>
<evidence type="ECO:0000256" key="3">
    <source>
        <dbReference type="ARBA" id="ARBA00022692"/>
    </source>
</evidence>
<feature type="transmembrane region" description="Helical" evidence="6">
    <location>
        <begin position="314"/>
        <end position="337"/>
    </location>
</feature>
<feature type="transmembrane region" description="Helical" evidence="6">
    <location>
        <begin position="12"/>
        <end position="33"/>
    </location>
</feature>
<dbReference type="Gene3D" id="1.20.1250.20">
    <property type="entry name" value="MFS general substrate transporter like domains"/>
    <property type="match status" value="1"/>
</dbReference>
<evidence type="ECO:0000256" key="5">
    <source>
        <dbReference type="ARBA" id="ARBA00023136"/>
    </source>
</evidence>
<comment type="subcellular location">
    <subcellularLocation>
        <location evidence="1">Cell membrane</location>
        <topology evidence="1">Multi-pass membrane protein</topology>
    </subcellularLocation>
</comment>
<dbReference type="InterPro" id="IPR036259">
    <property type="entry name" value="MFS_trans_sf"/>
</dbReference>
<name>A0ABW4ZPV1_9SPHI</name>
<evidence type="ECO:0000313" key="9">
    <source>
        <dbReference type="Proteomes" id="UP001597387"/>
    </source>
</evidence>
<feature type="transmembrane region" description="Helical" evidence="6">
    <location>
        <begin position="220"/>
        <end position="247"/>
    </location>
</feature>
<feature type="transmembrane region" description="Helical" evidence="6">
    <location>
        <begin position="106"/>
        <end position="127"/>
    </location>
</feature>
<reference evidence="9" key="1">
    <citation type="journal article" date="2019" name="Int. J. Syst. Evol. Microbiol.">
        <title>The Global Catalogue of Microorganisms (GCM) 10K type strain sequencing project: providing services to taxonomists for standard genome sequencing and annotation.</title>
        <authorList>
            <consortium name="The Broad Institute Genomics Platform"/>
            <consortium name="The Broad Institute Genome Sequencing Center for Infectious Disease"/>
            <person name="Wu L."/>
            <person name="Ma J."/>
        </authorList>
    </citation>
    <scope>NUCLEOTIDE SEQUENCE [LARGE SCALE GENOMIC DNA]</scope>
    <source>
        <strain evidence="9">KCTC 42217</strain>
    </source>
</reference>
<dbReference type="EMBL" id="JBHUHZ010000002">
    <property type="protein sequence ID" value="MFD2163507.1"/>
    <property type="molecule type" value="Genomic_DNA"/>
</dbReference>
<feature type="transmembrane region" description="Helical" evidence="6">
    <location>
        <begin position="284"/>
        <end position="308"/>
    </location>
</feature>
<keyword evidence="5 6" id="KW-0472">Membrane</keyword>
<evidence type="ECO:0000256" key="6">
    <source>
        <dbReference type="SAM" id="Phobius"/>
    </source>
</evidence>
<feature type="transmembrane region" description="Helical" evidence="6">
    <location>
        <begin position="253"/>
        <end position="272"/>
    </location>
</feature>
<keyword evidence="3 6" id="KW-0812">Transmembrane</keyword>
<feature type="transmembrane region" description="Helical" evidence="6">
    <location>
        <begin position="167"/>
        <end position="189"/>
    </location>
</feature>
<keyword evidence="4 6" id="KW-1133">Transmembrane helix</keyword>
<dbReference type="SUPFAM" id="SSF103473">
    <property type="entry name" value="MFS general substrate transporter"/>
    <property type="match status" value="1"/>
</dbReference>
<gene>
    <name evidence="8" type="ORF">ACFSJU_13950</name>
</gene>
<protein>
    <submittedName>
        <fullName evidence="8">MFS transporter</fullName>
    </submittedName>
</protein>
<proteinExistence type="predicted"/>